<evidence type="ECO:0000256" key="1">
    <source>
        <dbReference type="SAM" id="SignalP"/>
    </source>
</evidence>
<keyword evidence="3" id="KW-1185">Reference proteome</keyword>
<dbReference type="RefSeq" id="WP_186411982.1">
    <property type="nucleotide sequence ID" value="NZ_FLQY01000347.1"/>
</dbReference>
<feature type="chain" id="PRO_5008381940" evidence="1">
    <location>
        <begin position="21"/>
        <end position="127"/>
    </location>
</feature>
<keyword evidence="1" id="KW-0732">Signal</keyword>
<accession>A0A1A8Y1Y4</accession>
<protein>
    <submittedName>
        <fullName evidence="2">Uncharacterized protein</fullName>
    </submittedName>
</protein>
<evidence type="ECO:0000313" key="3">
    <source>
        <dbReference type="Proteomes" id="UP000199600"/>
    </source>
</evidence>
<organism evidence="2 3">
    <name type="scientific">Candidatus Propionivibrio aalborgensis</name>
    <dbReference type="NCBI Taxonomy" id="1860101"/>
    <lineage>
        <taxon>Bacteria</taxon>
        <taxon>Pseudomonadati</taxon>
        <taxon>Pseudomonadota</taxon>
        <taxon>Betaproteobacteria</taxon>
        <taxon>Rhodocyclales</taxon>
        <taxon>Rhodocyclaceae</taxon>
        <taxon>Propionivibrio</taxon>
    </lineage>
</organism>
<proteinExistence type="predicted"/>
<feature type="signal peptide" evidence="1">
    <location>
        <begin position="1"/>
        <end position="20"/>
    </location>
</feature>
<dbReference type="Proteomes" id="UP000199600">
    <property type="component" value="Unassembled WGS sequence"/>
</dbReference>
<dbReference type="EMBL" id="FLQY01000347">
    <property type="protein sequence ID" value="SBT10388.1"/>
    <property type="molecule type" value="Genomic_DNA"/>
</dbReference>
<reference evidence="2 3" key="1">
    <citation type="submission" date="2016-06" db="EMBL/GenBank/DDBJ databases">
        <authorList>
            <person name="Kjaerup R.B."/>
            <person name="Dalgaard T.S."/>
            <person name="Juul-Madsen H.R."/>
        </authorList>
    </citation>
    <scope>NUCLEOTIDE SEQUENCE [LARGE SCALE GENOMIC DNA]</scope>
    <source>
        <strain evidence="2">2</strain>
    </source>
</reference>
<name>A0A1A8Y1Y4_9RHOO</name>
<gene>
    <name evidence="2" type="ORF">PROAA_460002</name>
</gene>
<sequence>MKSIHFLAVLSLSVSSLAYAADGHEHGGDHKPVHGGIVVEANHMDLELVATSNTLSLHLRDHDKPMDVSKASAKITLLTGNQKQEVELRPKGESFVANGTFKTEVGAKAVAQVTINGKTTTARFVLK</sequence>
<dbReference type="AlphaFoldDB" id="A0A1A8Y1Y4"/>
<evidence type="ECO:0000313" key="2">
    <source>
        <dbReference type="EMBL" id="SBT10388.1"/>
    </source>
</evidence>